<dbReference type="Pfam" id="PF00004">
    <property type="entry name" value="AAA"/>
    <property type="match status" value="1"/>
</dbReference>
<dbReference type="Gene3D" id="3.40.50.300">
    <property type="entry name" value="P-loop containing nucleotide triphosphate hydrolases"/>
    <property type="match status" value="1"/>
</dbReference>
<dbReference type="InterPro" id="IPR027417">
    <property type="entry name" value="P-loop_NTPase"/>
</dbReference>
<evidence type="ECO:0000313" key="4">
    <source>
        <dbReference type="Proteomes" id="UP001590950"/>
    </source>
</evidence>
<evidence type="ECO:0000313" key="3">
    <source>
        <dbReference type="EMBL" id="KAL2038934.1"/>
    </source>
</evidence>
<protein>
    <recommendedName>
        <fullName evidence="2">AAA+ ATPase domain-containing protein</fullName>
    </recommendedName>
</protein>
<reference evidence="3 4" key="1">
    <citation type="submission" date="2024-09" db="EMBL/GenBank/DDBJ databases">
        <title>Rethinking Asexuality: The Enigmatic Case of Functional Sexual Genes in Lepraria (Stereocaulaceae).</title>
        <authorList>
            <person name="Doellman M."/>
            <person name="Sun Y."/>
            <person name="Barcenas-Pena A."/>
            <person name="Lumbsch H.T."/>
            <person name="Grewe F."/>
        </authorList>
    </citation>
    <scope>NUCLEOTIDE SEQUENCE [LARGE SCALE GENOMIC DNA]</scope>
    <source>
        <strain evidence="3 4">Mercado 3170</strain>
    </source>
</reference>
<dbReference type="SUPFAM" id="SSF52540">
    <property type="entry name" value="P-loop containing nucleoside triphosphate hydrolases"/>
    <property type="match status" value="1"/>
</dbReference>
<accession>A0ABR4A0C3</accession>
<dbReference type="InterPro" id="IPR050168">
    <property type="entry name" value="AAA_ATPase_domain"/>
</dbReference>
<sequence>MIDSEAYTLVTTTSHHQVWDDYVDVNSGKGYNLNTYLQAALRRQYPELCLTVTLANNVNLLAFAFAGHATATLDIVDESVLRTRYFLAPASLGEARSFAKYLYKWGDEYFIVYIVSIAGAQVQYVLKEPLEGETVMSGNSRTDELVKTIGIWQIPPPAGDKFVYVYDRYWFRSRELYEQIKEASWKDVILNEEKKKQITDLMHKFFDSKEIYKNLGVSWKRGVIFHGPAGNGKTISIKALMNSLFKSDGLTIPSLYVKSAASTYDIRNIFEQARYMSPCLLIFEDIDTVVTQSTRSYFFNEVDGLENNDGIFMVASTNHLEQLDPGLSSRPSRFDRKYLFPLPSEEERVLYCDFWRERLKGKQVKIDFPKKLCPAVALITDGFSFAYMQEAFVASLLAIAQRRSENLDEGREKKEEKVKDGGDGNDEDDDGDKDLDECELWREIKLVVKALRDDMDNTQAPAPATTRDTLSIALEQERDAQRPAAGSGPTAMHQSTTLPLRPAEDLAMRKHENPRLQGMVGDVDAQNVPIITDEGFFTDSRVGGAGDSQLL</sequence>
<evidence type="ECO:0000256" key="1">
    <source>
        <dbReference type="SAM" id="MobiDB-lite"/>
    </source>
</evidence>
<proteinExistence type="predicted"/>
<feature type="domain" description="AAA+ ATPase" evidence="2">
    <location>
        <begin position="219"/>
        <end position="344"/>
    </location>
</feature>
<dbReference type="PANTHER" id="PTHR23077">
    <property type="entry name" value="AAA-FAMILY ATPASE"/>
    <property type="match status" value="1"/>
</dbReference>
<keyword evidence="4" id="KW-1185">Reference proteome</keyword>
<feature type="compositionally biased region" description="Basic and acidic residues" evidence="1">
    <location>
        <begin position="404"/>
        <end position="422"/>
    </location>
</feature>
<evidence type="ECO:0000259" key="2">
    <source>
        <dbReference type="SMART" id="SM00382"/>
    </source>
</evidence>
<feature type="compositionally biased region" description="Acidic residues" evidence="1">
    <location>
        <begin position="423"/>
        <end position="434"/>
    </location>
</feature>
<gene>
    <name evidence="3" type="ORF">N7G274_008274</name>
</gene>
<organism evidence="3 4">
    <name type="scientific">Stereocaulon virgatum</name>
    <dbReference type="NCBI Taxonomy" id="373712"/>
    <lineage>
        <taxon>Eukaryota</taxon>
        <taxon>Fungi</taxon>
        <taxon>Dikarya</taxon>
        <taxon>Ascomycota</taxon>
        <taxon>Pezizomycotina</taxon>
        <taxon>Lecanoromycetes</taxon>
        <taxon>OSLEUM clade</taxon>
        <taxon>Lecanoromycetidae</taxon>
        <taxon>Lecanorales</taxon>
        <taxon>Lecanorineae</taxon>
        <taxon>Stereocaulaceae</taxon>
        <taxon>Stereocaulon</taxon>
    </lineage>
</organism>
<dbReference type="EMBL" id="JBEFKJ010000028">
    <property type="protein sequence ID" value="KAL2038934.1"/>
    <property type="molecule type" value="Genomic_DNA"/>
</dbReference>
<feature type="region of interest" description="Disordered" evidence="1">
    <location>
        <begin position="404"/>
        <end position="434"/>
    </location>
</feature>
<dbReference type="CDD" id="cd19481">
    <property type="entry name" value="RecA-like_protease"/>
    <property type="match status" value="1"/>
</dbReference>
<comment type="caution">
    <text evidence="3">The sequence shown here is derived from an EMBL/GenBank/DDBJ whole genome shotgun (WGS) entry which is preliminary data.</text>
</comment>
<dbReference type="SMART" id="SM00382">
    <property type="entry name" value="AAA"/>
    <property type="match status" value="1"/>
</dbReference>
<dbReference type="InterPro" id="IPR003593">
    <property type="entry name" value="AAA+_ATPase"/>
</dbReference>
<dbReference type="InterPro" id="IPR003959">
    <property type="entry name" value="ATPase_AAA_core"/>
</dbReference>
<dbReference type="PANTHER" id="PTHR23077:SF132">
    <property type="entry name" value="ATP-DEPENDENT ZN PROTEASE"/>
    <property type="match status" value="1"/>
</dbReference>
<name>A0ABR4A0C3_9LECA</name>
<dbReference type="Proteomes" id="UP001590950">
    <property type="component" value="Unassembled WGS sequence"/>
</dbReference>